<protein>
    <submittedName>
        <fullName evidence="3">Peptidase inhibitor I78</fullName>
    </submittedName>
</protein>
<evidence type="ECO:0000256" key="1">
    <source>
        <dbReference type="SAM" id="MobiDB-lite"/>
    </source>
</evidence>
<dbReference type="AlphaFoldDB" id="A0A418KHN8"/>
<proteinExistence type="predicted"/>
<evidence type="ECO:0000313" key="3">
    <source>
        <dbReference type="EMBL" id="RIQ12058.1"/>
    </source>
</evidence>
<reference evidence="3 4" key="1">
    <citation type="submission" date="2018-09" db="EMBL/GenBank/DDBJ databases">
        <title>Isolation, diversity and antifungal activity of actinobacteria from wheat.</title>
        <authorList>
            <person name="Han C."/>
        </authorList>
    </citation>
    <scope>NUCLEOTIDE SEQUENCE [LARGE SCALE GENOMIC DNA]</scope>
    <source>
        <strain evidence="3 4">NEAU-YY265</strain>
    </source>
</reference>
<evidence type="ECO:0000313" key="4">
    <source>
        <dbReference type="Proteomes" id="UP000284057"/>
    </source>
</evidence>
<feature type="chain" id="PRO_5019267056" evidence="2">
    <location>
        <begin position="26"/>
        <end position="46"/>
    </location>
</feature>
<organism evidence="3 4">
    <name type="scientific">Jiangella rhizosphaerae</name>
    <dbReference type="NCBI Taxonomy" id="2293569"/>
    <lineage>
        <taxon>Bacteria</taxon>
        <taxon>Bacillati</taxon>
        <taxon>Actinomycetota</taxon>
        <taxon>Actinomycetes</taxon>
        <taxon>Jiangellales</taxon>
        <taxon>Jiangellaceae</taxon>
        <taxon>Jiangella</taxon>
    </lineage>
</organism>
<keyword evidence="2" id="KW-0732">Signal</keyword>
<evidence type="ECO:0000256" key="2">
    <source>
        <dbReference type="SAM" id="SignalP"/>
    </source>
</evidence>
<gene>
    <name evidence="3" type="ORF">DY240_27640</name>
</gene>
<keyword evidence="4" id="KW-1185">Reference proteome</keyword>
<feature type="signal peptide" evidence="2">
    <location>
        <begin position="1"/>
        <end position="25"/>
    </location>
</feature>
<dbReference type="Proteomes" id="UP000284057">
    <property type="component" value="Unassembled WGS sequence"/>
</dbReference>
<feature type="non-terminal residue" evidence="3">
    <location>
        <position position="46"/>
    </location>
</feature>
<feature type="region of interest" description="Disordered" evidence="1">
    <location>
        <begin position="22"/>
        <end position="46"/>
    </location>
</feature>
<accession>A0A418KHN8</accession>
<sequence>MRRSRPLLALCAAGLLVAAAAPGGAAGPAPSAPLPRPAADGAGSGT</sequence>
<dbReference type="EMBL" id="QUAL01000410">
    <property type="protein sequence ID" value="RIQ12058.1"/>
    <property type="molecule type" value="Genomic_DNA"/>
</dbReference>
<name>A0A418KHN8_9ACTN</name>
<comment type="caution">
    <text evidence="3">The sequence shown here is derived from an EMBL/GenBank/DDBJ whole genome shotgun (WGS) entry which is preliminary data.</text>
</comment>